<dbReference type="KEGG" id="upa:UPA3_0033"/>
<reference evidence="2 3" key="1">
    <citation type="submission" date="2008-02" db="EMBL/GenBank/DDBJ databases">
        <title>Genome sequence of Ureaplasma parvum serovar 3.</title>
        <authorList>
            <person name="Methe B.A."/>
            <person name="Glass J."/>
            <person name="Waites K."/>
            <person name="Shrivastava S."/>
        </authorList>
    </citation>
    <scope>NUCLEOTIDE SEQUENCE [LARGE SCALE GENOMIC DNA]</scope>
    <source>
        <strain evidence="3">ATCC 27815 / 27 / NCTC 11736</strain>
    </source>
</reference>
<proteinExistence type="predicted"/>
<dbReference type="Proteomes" id="UP000002162">
    <property type="component" value="Chromosome"/>
</dbReference>
<dbReference type="Pfam" id="PF13274">
    <property type="entry name" value="SocA_Panacea"/>
    <property type="match status" value="1"/>
</dbReference>
<dbReference type="RefSeq" id="WP_010891656.1">
    <property type="nucleotide sequence ID" value="NC_010503.1"/>
</dbReference>
<evidence type="ECO:0000313" key="2">
    <source>
        <dbReference type="EMBL" id="ACA32923.1"/>
    </source>
</evidence>
<name>A0A2C9DYE4_UREP2</name>
<dbReference type="HOGENOM" id="CLU_110683_0_1_14"/>
<gene>
    <name evidence="2" type="ordered locus">UPA3_0033</name>
</gene>
<dbReference type="InterPro" id="IPR025272">
    <property type="entry name" value="SocA_Panacea"/>
</dbReference>
<accession>A0A2C9DYE4</accession>
<protein>
    <recommendedName>
        <fullName evidence="1">Antitoxin SocA-like Panacea domain-containing protein</fullName>
    </recommendedName>
</protein>
<dbReference type="EMBL" id="CP000942">
    <property type="protein sequence ID" value="ACA32923.1"/>
    <property type="molecule type" value="Genomic_DNA"/>
</dbReference>
<feature type="domain" description="Antitoxin SocA-like Panacea" evidence="1">
    <location>
        <begin position="24"/>
        <end position="124"/>
    </location>
</feature>
<sequence>MKEITPLIVANWFLTKESMTPKKVQKLVYYAYSWYLTLMNEKVDDLKNKLFDEKIKAWVHEPAIPMLYNEFKEHKYNSIPKINDFNELEYFNLDTIDILNQVWDEYGHYSANQLESITHQEDPWIKARKGFGPLDSCNAVISDKEIFSYYIKQMKNN</sequence>
<evidence type="ECO:0000259" key="1">
    <source>
        <dbReference type="Pfam" id="PF13274"/>
    </source>
</evidence>
<organism evidence="2 3">
    <name type="scientific">Ureaplasma parvum serovar 3 (strain ATCC 27815 / 27 / NCTC 11736)</name>
    <dbReference type="NCBI Taxonomy" id="505682"/>
    <lineage>
        <taxon>Bacteria</taxon>
        <taxon>Bacillati</taxon>
        <taxon>Mycoplasmatota</taxon>
        <taxon>Mycoplasmoidales</taxon>
        <taxon>Mycoplasmoidaceae</taxon>
        <taxon>Ureaplasma</taxon>
    </lineage>
</organism>
<dbReference type="AlphaFoldDB" id="A0A2C9DYE4"/>
<evidence type="ECO:0000313" key="3">
    <source>
        <dbReference type="Proteomes" id="UP000002162"/>
    </source>
</evidence>
<dbReference type="GeneID" id="29672257"/>